<dbReference type="InterPro" id="IPR010430">
    <property type="entry name" value="DUF1028"/>
</dbReference>
<gene>
    <name evidence="2" type="ORF">SAMN05216353_13247</name>
</gene>
<sequence length="290" mass="31608">MNKNKSNIIATFSIAGYDPKTGELGVAVQSKFLGVGSVVPWAKAGVGAIATQAFANPSYGPNGLALLEEGYTASEVIEKLTAEDEFSEDRQVGVVDAKGNTATFTGKQCYEWAGGITGEHYAAQGNILVNKETVTHMGRAFEQASGSLADRLLEGLKAAQEAGGDSRGKQSAALYVVKDKGGYGGLSDVFVDLRVDDHPEPIQELVRIYQLQQLYFGETLEEHRLPVEGEVKADIIAQLHRLNYTESIDLPDSELYDALTAYLHTENFEGREQERGWIDQKVLAFMKNQK</sequence>
<dbReference type="EMBL" id="FOOG01000032">
    <property type="protein sequence ID" value="SFG29188.1"/>
    <property type="molecule type" value="Genomic_DNA"/>
</dbReference>
<dbReference type="InterPro" id="IPR014927">
    <property type="entry name" value="PG-bd_2"/>
</dbReference>
<dbReference type="GO" id="GO:0016787">
    <property type="term" value="F:hydrolase activity"/>
    <property type="evidence" value="ECO:0007669"/>
    <property type="project" value="UniProtKB-KW"/>
</dbReference>
<feature type="domain" description="Putative peptidoglycan binding" evidence="1">
    <location>
        <begin position="215"/>
        <end position="286"/>
    </location>
</feature>
<dbReference type="PANTHER" id="PTHR39328">
    <property type="entry name" value="BLL2871 PROTEIN"/>
    <property type="match status" value="1"/>
</dbReference>
<name>A0A1I2QLM6_9BACI</name>
<dbReference type="RefSeq" id="WP_089753184.1">
    <property type="nucleotide sequence ID" value="NZ_FOOG01000032.1"/>
</dbReference>
<accession>A0A1I2QLM6</accession>
<dbReference type="AlphaFoldDB" id="A0A1I2QLM6"/>
<dbReference type="SUPFAM" id="SSF56235">
    <property type="entry name" value="N-terminal nucleophile aminohydrolases (Ntn hydrolases)"/>
    <property type="match status" value="1"/>
</dbReference>
<evidence type="ECO:0000313" key="2">
    <source>
        <dbReference type="EMBL" id="SFG29188.1"/>
    </source>
</evidence>
<organism evidence="2 3">
    <name type="scientific">Halobacillus alkaliphilus</name>
    <dbReference type="NCBI Taxonomy" id="396056"/>
    <lineage>
        <taxon>Bacteria</taxon>
        <taxon>Bacillati</taxon>
        <taxon>Bacillota</taxon>
        <taxon>Bacilli</taxon>
        <taxon>Bacillales</taxon>
        <taxon>Bacillaceae</taxon>
        <taxon>Halobacillus</taxon>
    </lineage>
</organism>
<dbReference type="Pfam" id="PF08823">
    <property type="entry name" value="PG_binding_2"/>
    <property type="match status" value="1"/>
</dbReference>
<dbReference type="Proteomes" id="UP000198897">
    <property type="component" value="Unassembled WGS sequence"/>
</dbReference>
<dbReference type="InterPro" id="IPR029055">
    <property type="entry name" value="Ntn_hydrolases_N"/>
</dbReference>
<reference evidence="3" key="1">
    <citation type="submission" date="2016-10" db="EMBL/GenBank/DDBJ databases">
        <authorList>
            <person name="Varghese N."/>
            <person name="Submissions S."/>
        </authorList>
    </citation>
    <scope>NUCLEOTIDE SEQUENCE [LARGE SCALE GENOMIC DNA]</scope>
    <source>
        <strain evidence="3">FP5</strain>
    </source>
</reference>
<protein>
    <submittedName>
        <fullName evidence="2">Uncharacterized conserved protein, Ntn-hydrolase superfamily</fullName>
    </submittedName>
</protein>
<keyword evidence="2" id="KW-0378">Hydrolase</keyword>
<dbReference type="PANTHER" id="PTHR39328:SF1">
    <property type="entry name" value="BLL2871 PROTEIN"/>
    <property type="match status" value="1"/>
</dbReference>
<proteinExistence type="predicted"/>
<evidence type="ECO:0000259" key="1">
    <source>
        <dbReference type="Pfam" id="PF08823"/>
    </source>
</evidence>
<dbReference type="OrthoDB" id="9790012at2"/>
<keyword evidence="3" id="KW-1185">Reference proteome</keyword>
<dbReference type="Pfam" id="PF06267">
    <property type="entry name" value="DUF1028"/>
    <property type="match status" value="1"/>
</dbReference>
<dbReference type="Gene3D" id="3.60.20.10">
    <property type="entry name" value="Glutamine Phosphoribosylpyrophosphate, subunit 1, domain 1"/>
    <property type="match status" value="1"/>
</dbReference>
<evidence type="ECO:0000313" key="3">
    <source>
        <dbReference type="Proteomes" id="UP000198897"/>
    </source>
</evidence>